<gene>
    <name evidence="13" type="ORF">DLK05_14285</name>
</gene>
<comment type="catalytic activity">
    <reaction evidence="8">
        <text>L-valine + 2-oxoglutarate = 3-methyl-2-oxobutanoate + L-glutamate</text>
        <dbReference type="Rhea" id="RHEA:24813"/>
        <dbReference type="ChEBI" id="CHEBI:11851"/>
        <dbReference type="ChEBI" id="CHEBI:16810"/>
        <dbReference type="ChEBI" id="CHEBI:29985"/>
        <dbReference type="ChEBI" id="CHEBI:57762"/>
        <dbReference type="EC" id="2.6.1.42"/>
    </reaction>
</comment>
<protein>
    <recommendedName>
        <fullName evidence="6">branched-chain-amino-acid transaminase</fullName>
        <ecNumber evidence="6">2.6.1.42</ecNumber>
    </recommendedName>
</protein>
<dbReference type="RefSeq" id="WP_127344647.1">
    <property type="nucleotide sequence ID" value="NZ_RJJX01000025.1"/>
</dbReference>
<sequence>MPSIKYIYYNGNLYPSDTSLWGAENRAFRYGDSLFETIHANGTDIQFLYEHLNRLMNGMQIIGMLIPNDFKSTIEKNINYLIQKNKAFSGTRIRLSVFRNDGGFYTPTKNTVSYLIETSPLDNPYYQINRKGLKIGIYEAIKKSPSIISSFKTGNALPFIMAANYKTKMNWDDCLLLNDRGNLVESISSNLFLVKDNILMTPSLESGSVAGIMREKVIETAIDLKLTIYDDCLIKPKQLLEADEIFLTNSISGIRWIVAFNERRYFNKTSKLLVDRLNQNTFEFPPQ</sequence>
<dbReference type="GO" id="GO:0046394">
    <property type="term" value="P:carboxylic acid biosynthetic process"/>
    <property type="evidence" value="ECO:0007669"/>
    <property type="project" value="UniProtKB-ARBA"/>
</dbReference>
<dbReference type="Gene3D" id="3.30.470.10">
    <property type="match status" value="1"/>
</dbReference>
<dbReference type="PANTHER" id="PTHR42743:SF11">
    <property type="entry name" value="AMINODEOXYCHORISMATE LYASE"/>
    <property type="match status" value="1"/>
</dbReference>
<evidence type="ECO:0000256" key="8">
    <source>
        <dbReference type="ARBA" id="ARBA00048212"/>
    </source>
</evidence>
<evidence type="ECO:0000256" key="5">
    <source>
        <dbReference type="ARBA" id="ARBA00009320"/>
    </source>
</evidence>
<proteinExistence type="inferred from homology"/>
<name>A0A434AFT1_9BACT</name>
<dbReference type="InterPro" id="IPR043132">
    <property type="entry name" value="BCAT-like_C"/>
</dbReference>
<evidence type="ECO:0000256" key="12">
    <source>
        <dbReference type="RuleBase" id="RU004516"/>
    </source>
</evidence>
<dbReference type="SUPFAM" id="SSF56752">
    <property type="entry name" value="D-aminoacid aminotransferase-like PLP-dependent enzymes"/>
    <property type="match status" value="1"/>
</dbReference>
<dbReference type="AlphaFoldDB" id="A0A434AFT1"/>
<organism evidence="13 14">
    <name type="scientific">Ancylomarina longa</name>
    <dbReference type="NCBI Taxonomy" id="2487017"/>
    <lineage>
        <taxon>Bacteria</taxon>
        <taxon>Pseudomonadati</taxon>
        <taxon>Bacteroidota</taxon>
        <taxon>Bacteroidia</taxon>
        <taxon>Marinilabiliales</taxon>
        <taxon>Marinifilaceae</taxon>
        <taxon>Ancylomarina</taxon>
    </lineage>
</organism>
<evidence type="ECO:0000256" key="9">
    <source>
        <dbReference type="ARBA" id="ARBA00048798"/>
    </source>
</evidence>
<dbReference type="EMBL" id="RJJX01000025">
    <property type="protein sequence ID" value="RUT73243.1"/>
    <property type="molecule type" value="Genomic_DNA"/>
</dbReference>
<comment type="pathway">
    <text evidence="4">Amino-acid biosynthesis; L-leucine biosynthesis; L-leucine from 3-methyl-2-oxobutanoate: step 4/4.</text>
</comment>
<dbReference type="CDD" id="cd00449">
    <property type="entry name" value="PLPDE_IV"/>
    <property type="match status" value="1"/>
</dbReference>
<accession>A0A434AFT1</accession>
<dbReference type="Proteomes" id="UP000282985">
    <property type="component" value="Unassembled WGS sequence"/>
</dbReference>
<evidence type="ECO:0000256" key="4">
    <source>
        <dbReference type="ARBA" id="ARBA00005072"/>
    </source>
</evidence>
<dbReference type="InterPro" id="IPR036038">
    <property type="entry name" value="Aminotransferase-like"/>
</dbReference>
<dbReference type="PROSITE" id="PS00770">
    <property type="entry name" value="AA_TRANSFER_CLASS_4"/>
    <property type="match status" value="1"/>
</dbReference>
<keyword evidence="14" id="KW-1185">Reference proteome</keyword>
<dbReference type="OrthoDB" id="9805628at2"/>
<evidence type="ECO:0000313" key="14">
    <source>
        <dbReference type="Proteomes" id="UP000282985"/>
    </source>
</evidence>
<evidence type="ECO:0000256" key="10">
    <source>
        <dbReference type="ARBA" id="ARBA00049229"/>
    </source>
</evidence>
<reference evidence="13 14" key="1">
    <citation type="submission" date="2018-11" db="EMBL/GenBank/DDBJ databases">
        <title>Parancylomarina longa gen. nov., sp. nov., isolated from sediments of southern Okinawa.</title>
        <authorList>
            <person name="Fu T."/>
        </authorList>
    </citation>
    <scope>NUCLEOTIDE SEQUENCE [LARGE SCALE GENOMIC DNA]</scope>
    <source>
        <strain evidence="13 14">T3-2 S1-C</strain>
    </source>
</reference>
<comment type="pathway">
    <text evidence="3">Amino-acid biosynthesis; L-valine biosynthesis; L-valine from pyruvate: step 4/4.</text>
</comment>
<dbReference type="GO" id="GO:0004084">
    <property type="term" value="F:branched-chain-amino-acid transaminase activity"/>
    <property type="evidence" value="ECO:0007669"/>
    <property type="project" value="UniProtKB-EC"/>
</dbReference>
<dbReference type="InterPro" id="IPR050571">
    <property type="entry name" value="Class-IV_PLP-Dep_Aminotrnsfr"/>
</dbReference>
<comment type="caution">
    <text evidence="13">The sequence shown here is derived from an EMBL/GenBank/DDBJ whole genome shotgun (WGS) entry which is preliminary data.</text>
</comment>
<evidence type="ECO:0000256" key="6">
    <source>
        <dbReference type="ARBA" id="ARBA00013053"/>
    </source>
</evidence>
<dbReference type="Gene3D" id="3.20.10.10">
    <property type="entry name" value="D-amino Acid Aminotransferase, subunit A, domain 2"/>
    <property type="match status" value="1"/>
</dbReference>
<comment type="pathway">
    <text evidence="2">Amino-acid biosynthesis; L-isoleucine biosynthesis; L-isoleucine from 2-oxobutanoate: step 4/4.</text>
</comment>
<evidence type="ECO:0000313" key="13">
    <source>
        <dbReference type="EMBL" id="RUT73243.1"/>
    </source>
</evidence>
<dbReference type="PANTHER" id="PTHR42743">
    <property type="entry name" value="AMINO-ACID AMINOTRANSFERASE"/>
    <property type="match status" value="1"/>
</dbReference>
<dbReference type="EC" id="2.6.1.42" evidence="6"/>
<evidence type="ECO:0000256" key="7">
    <source>
        <dbReference type="ARBA" id="ARBA00022898"/>
    </source>
</evidence>
<keyword evidence="7 12" id="KW-0663">Pyridoxal phosphate</keyword>
<comment type="catalytic activity">
    <reaction evidence="9">
        <text>L-isoleucine + 2-oxoglutarate = (S)-3-methyl-2-oxopentanoate + L-glutamate</text>
        <dbReference type="Rhea" id="RHEA:24801"/>
        <dbReference type="ChEBI" id="CHEBI:16810"/>
        <dbReference type="ChEBI" id="CHEBI:29985"/>
        <dbReference type="ChEBI" id="CHEBI:35146"/>
        <dbReference type="ChEBI" id="CHEBI:58045"/>
        <dbReference type="EC" id="2.6.1.42"/>
    </reaction>
</comment>
<comment type="similarity">
    <text evidence="5 11">Belongs to the class-IV pyridoxal-phosphate-dependent aminotransferase family.</text>
</comment>
<evidence type="ECO:0000256" key="1">
    <source>
        <dbReference type="ARBA" id="ARBA00001933"/>
    </source>
</evidence>
<dbReference type="Pfam" id="PF01063">
    <property type="entry name" value="Aminotran_4"/>
    <property type="match status" value="1"/>
</dbReference>
<evidence type="ECO:0000256" key="11">
    <source>
        <dbReference type="RuleBase" id="RU004106"/>
    </source>
</evidence>
<evidence type="ECO:0000256" key="2">
    <source>
        <dbReference type="ARBA" id="ARBA00004824"/>
    </source>
</evidence>
<comment type="catalytic activity">
    <reaction evidence="10">
        <text>L-leucine + 2-oxoglutarate = 4-methyl-2-oxopentanoate + L-glutamate</text>
        <dbReference type="Rhea" id="RHEA:18321"/>
        <dbReference type="ChEBI" id="CHEBI:16810"/>
        <dbReference type="ChEBI" id="CHEBI:17865"/>
        <dbReference type="ChEBI" id="CHEBI:29985"/>
        <dbReference type="ChEBI" id="CHEBI:57427"/>
        <dbReference type="EC" id="2.6.1.42"/>
    </reaction>
</comment>
<dbReference type="InterPro" id="IPR001544">
    <property type="entry name" value="Aminotrans_IV"/>
</dbReference>
<comment type="cofactor">
    <cofactor evidence="1 12">
        <name>pyridoxal 5'-phosphate</name>
        <dbReference type="ChEBI" id="CHEBI:597326"/>
    </cofactor>
</comment>
<dbReference type="InterPro" id="IPR018300">
    <property type="entry name" value="Aminotrans_IV_CS"/>
</dbReference>
<dbReference type="InterPro" id="IPR043131">
    <property type="entry name" value="BCAT-like_N"/>
</dbReference>
<evidence type="ECO:0000256" key="3">
    <source>
        <dbReference type="ARBA" id="ARBA00004931"/>
    </source>
</evidence>